<gene>
    <name evidence="1" type="ORF">A7U60_g1470</name>
</gene>
<dbReference type="EMBL" id="LNZH02000095">
    <property type="protein sequence ID" value="OCB91303.1"/>
    <property type="molecule type" value="Genomic_DNA"/>
</dbReference>
<dbReference type="AlphaFoldDB" id="A0A9Q5I430"/>
<organism evidence="1 2">
    <name type="scientific">Sanghuangporus baumii</name>
    <name type="common">Phellinus baumii</name>
    <dbReference type="NCBI Taxonomy" id="108892"/>
    <lineage>
        <taxon>Eukaryota</taxon>
        <taxon>Fungi</taxon>
        <taxon>Dikarya</taxon>
        <taxon>Basidiomycota</taxon>
        <taxon>Agaricomycotina</taxon>
        <taxon>Agaricomycetes</taxon>
        <taxon>Hymenochaetales</taxon>
        <taxon>Hymenochaetaceae</taxon>
        <taxon>Sanghuangporus</taxon>
    </lineage>
</organism>
<dbReference type="Proteomes" id="UP000757232">
    <property type="component" value="Unassembled WGS sequence"/>
</dbReference>
<sequence>MRVFLRRRDAPWEVVDYKHVQPVPTFFDDEDVDILHVSAGETRGTYVFELHTGSASKRPGRTTTRIDTVVDSEHRRKALIFARKQLLAEVAKKDCNMLLLEGWCLTVLRKGKRIRIEVQYNGRGALAIGKPDLAERHPPFIELLGRVFPAIGDASRYITDSNYGTSHE</sequence>
<comment type="caution">
    <text evidence="1">The sequence shown here is derived from an EMBL/GenBank/DDBJ whole genome shotgun (WGS) entry which is preliminary data.</text>
</comment>
<dbReference type="OrthoDB" id="3349961at2759"/>
<protein>
    <submittedName>
        <fullName evidence="1">Uncharacterized protein</fullName>
    </submittedName>
</protein>
<accession>A0A9Q5I430</accession>
<proteinExistence type="predicted"/>
<keyword evidence="2" id="KW-1185">Reference proteome</keyword>
<evidence type="ECO:0000313" key="1">
    <source>
        <dbReference type="EMBL" id="OCB91303.1"/>
    </source>
</evidence>
<name>A0A9Q5I430_SANBA</name>
<reference evidence="1" key="1">
    <citation type="submission" date="2016-06" db="EMBL/GenBank/DDBJ databases">
        <title>Draft Genome sequence of the fungus Inonotus baumii.</title>
        <authorList>
            <person name="Zhu H."/>
            <person name="Lin W."/>
        </authorList>
    </citation>
    <scope>NUCLEOTIDE SEQUENCE</scope>
    <source>
        <strain evidence="1">821</strain>
    </source>
</reference>
<evidence type="ECO:0000313" key="2">
    <source>
        <dbReference type="Proteomes" id="UP000757232"/>
    </source>
</evidence>